<sequence>MYLLRTKETHHKYLAYRNNGGLEKGCALCERESLKEFRFWRVIKNEFPYDRVAETHDMLIPKRHTGEGGLTEEERKELWEIKCGEYINNNYHFIMEAVTKIKSIPNHFHLHLTKIKDPESTEL</sequence>
<proteinExistence type="predicted"/>
<comment type="caution">
    <text evidence="1">The sequence shown here is derived from an EMBL/GenBank/DDBJ whole genome shotgun (WGS) entry which is preliminary data.</text>
</comment>
<name>A0A2H0UKI8_9BACT</name>
<evidence type="ECO:0000313" key="1">
    <source>
        <dbReference type="EMBL" id="PIR86911.1"/>
    </source>
</evidence>
<dbReference type="Proteomes" id="UP000229526">
    <property type="component" value="Unassembled WGS sequence"/>
</dbReference>
<accession>A0A2H0UKI8</accession>
<evidence type="ECO:0000313" key="2">
    <source>
        <dbReference type="Proteomes" id="UP000229526"/>
    </source>
</evidence>
<organism evidence="1 2">
    <name type="scientific">Candidatus Harrisonbacteria bacterium CG10_big_fil_rev_8_21_14_0_10_49_15</name>
    <dbReference type="NCBI Taxonomy" id="1974587"/>
    <lineage>
        <taxon>Bacteria</taxon>
        <taxon>Candidatus Harrisoniibacteriota</taxon>
    </lineage>
</organism>
<evidence type="ECO:0008006" key="3">
    <source>
        <dbReference type="Google" id="ProtNLM"/>
    </source>
</evidence>
<dbReference type="EMBL" id="PFBD01000023">
    <property type="protein sequence ID" value="PIR86911.1"/>
    <property type="molecule type" value="Genomic_DNA"/>
</dbReference>
<dbReference type="AlphaFoldDB" id="A0A2H0UKI8"/>
<gene>
    <name evidence="1" type="ORF">COU11_03595</name>
</gene>
<protein>
    <recommendedName>
        <fullName evidence="3">HIT domain-containing protein</fullName>
    </recommendedName>
</protein>
<reference evidence="2" key="1">
    <citation type="submission" date="2017-09" db="EMBL/GenBank/DDBJ databases">
        <title>Depth-based differentiation of microbial function through sediment-hosted aquifers and enrichment of novel symbionts in the deep terrestrial subsurface.</title>
        <authorList>
            <person name="Probst A.J."/>
            <person name="Ladd B."/>
            <person name="Jarett J.K."/>
            <person name="Geller-Mcgrath D.E."/>
            <person name="Sieber C.M.K."/>
            <person name="Emerson J.B."/>
            <person name="Anantharaman K."/>
            <person name="Thomas B.C."/>
            <person name="Malmstrom R."/>
            <person name="Stieglmeier M."/>
            <person name="Klingl A."/>
            <person name="Woyke T."/>
            <person name="Ryan C.M."/>
            <person name="Banfield J.F."/>
        </authorList>
    </citation>
    <scope>NUCLEOTIDE SEQUENCE [LARGE SCALE GENOMIC DNA]</scope>
</reference>